<organism evidence="10 11">
    <name type="scientific">Vicia faba</name>
    <name type="common">Broad bean</name>
    <name type="synonym">Faba vulgaris</name>
    <dbReference type="NCBI Taxonomy" id="3906"/>
    <lineage>
        <taxon>Eukaryota</taxon>
        <taxon>Viridiplantae</taxon>
        <taxon>Streptophyta</taxon>
        <taxon>Embryophyta</taxon>
        <taxon>Tracheophyta</taxon>
        <taxon>Spermatophyta</taxon>
        <taxon>Magnoliopsida</taxon>
        <taxon>eudicotyledons</taxon>
        <taxon>Gunneridae</taxon>
        <taxon>Pentapetalae</taxon>
        <taxon>rosids</taxon>
        <taxon>fabids</taxon>
        <taxon>Fabales</taxon>
        <taxon>Fabaceae</taxon>
        <taxon>Papilionoideae</taxon>
        <taxon>50 kb inversion clade</taxon>
        <taxon>NPAAA clade</taxon>
        <taxon>Hologalegina</taxon>
        <taxon>IRL clade</taxon>
        <taxon>Fabeae</taxon>
        <taxon>Vicia</taxon>
    </lineage>
</organism>
<keyword evidence="6" id="KW-0067">ATP-binding</keyword>
<sequence length="140" mass="15777">MHHVCLHAIVQRDISSKNVVLNLEYTAHVSDFKTAKFLYSDSSNWTIFVGSFGYSAPELAYTMELNEKCDVYSFGVLTLEILFGKHHRDIVYTTLCSSGVGLTLDGMSLIDHLNECLPHPTNAIAIPATIFVILRVQWWL</sequence>
<protein>
    <recommendedName>
        <fullName evidence="1">non-specific serine/threonine protein kinase</fullName>
        <ecNumber evidence="1">2.7.11.1</ecNumber>
    </recommendedName>
</protein>
<dbReference type="EMBL" id="OX451738">
    <property type="protein sequence ID" value="CAI8605233.1"/>
    <property type="molecule type" value="Genomic_DNA"/>
</dbReference>
<dbReference type="PROSITE" id="PS50011">
    <property type="entry name" value="PROTEIN_KINASE_DOM"/>
    <property type="match status" value="1"/>
</dbReference>
<proteinExistence type="predicted"/>
<evidence type="ECO:0000313" key="10">
    <source>
        <dbReference type="EMBL" id="CAI8605233.1"/>
    </source>
</evidence>
<gene>
    <name evidence="10" type="ORF">VFH_III173200</name>
</gene>
<reference evidence="10 11" key="1">
    <citation type="submission" date="2023-01" db="EMBL/GenBank/DDBJ databases">
        <authorList>
            <person name="Kreplak J."/>
        </authorList>
    </citation>
    <scope>NUCLEOTIDE SEQUENCE [LARGE SCALE GENOMIC DNA]</scope>
</reference>
<evidence type="ECO:0000256" key="1">
    <source>
        <dbReference type="ARBA" id="ARBA00012513"/>
    </source>
</evidence>
<dbReference type="AlphaFoldDB" id="A0AAV1A7Y4"/>
<dbReference type="InterPro" id="IPR011009">
    <property type="entry name" value="Kinase-like_dom_sf"/>
</dbReference>
<keyword evidence="3" id="KW-0808">Transferase</keyword>
<evidence type="ECO:0000256" key="3">
    <source>
        <dbReference type="ARBA" id="ARBA00022679"/>
    </source>
</evidence>
<evidence type="ECO:0000313" key="11">
    <source>
        <dbReference type="Proteomes" id="UP001157006"/>
    </source>
</evidence>
<dbReference type="GO" id="GO:0005524">
    <property type="term" value="F:ATP binding"/>
    <property type="evidence" value="ECO:0007669"/>
    <property type="project" value="UniProtKB-KW"/>
</dbReference>
<keyword evidence="2" id="KW-0723">Serine/threonine-protein kinase</keyword>
<evidence type="ECO:0000256" key="2">
    <source>
        <dbReference type="ARBA" id="ARBA00022527"/>
    </source>
</evidence>
<evidence type="ECO:0000256" key="8">
    <source>
        <dbReference type="ARBA" id="ARBA00048679"/>
    </source>
</evidence>
<dbReference type="GO" id="GO:0004674">
    <property type="term" value="F:protein serine/threonine kinase activity"/>
    <property type="evidence" value="ECO:0007669"/>
    <property type="project" value="UniProtKB-KW"/>
</dbReference>
<comment type="catalytic activity">
    <reaction evidence="8">
        <text>L-seryl-[protein] + ATP = O-phospho-L-seryl-[protein] + ADP + H(+)</text>
        <dbReference type="Rhea" id="RHEA:17989"/>
        <dbReference type="Rhea" id="RHEA-COMP:9863"/>
        <dbReference type="Rhea" id="RHEA-COMP:11604"/>
        <dbReference type="ChEBI" id="CHEBI:15378"/>
        <dbReference type="ChEBI" id="CHEBI:29999"/>
        <dbReference type="ChEBI" id="CHEBI:30616"/>
        <dbReference type="ChEBI" id="CHEBI:83421"/>
        <dbReference type="ChEBI" id="CHEBI:456216"/>
        <dbReference type="EC" id="2.7.11.1"/>
    </reaction>
</comment>
<accession>A0AAV1A7Y4</accession>
<dbReference type="PANTHER" id="PTHR48005">
    <property type="entry name" value="LEUCINE RICH REPEAT KINASE 2"/>
    <property type="match status" value="1"/>
</dbReference>
<dbReference type="Proteomes" id="UP001157006">
    <property type="component" value="Chromosome 3"/>
</dbReference>
<evidence type="ECO:0000259" key="9">
    <source>
        <dbReference type="PROSITE" id="PS50011"/>
    </source>
</evidence>
<name>A0AAV1A7Y4_VICFA</name>
<evidence type="ECO:0000256" key="7">
    <source>
        <dbReference type="ARBA" id="ARBA00047899"/>
    </source>
</evidence>
<keyword evidence="4" id="KW-0547">Nucleotide-binding</keyword>
<dbReference type="Pfam" id="PF00069">
    <property type="entry name" value="Pkinase"/>
    <property type="match status" value="1"/>
</dbReference>
<dbReference type="InterPro" id="IPR051420">
    <property type="entry name" value="Ser_Thr_Kinases_DiverseReg"/>
</dbReference>
<dbReference type="InterPro" id="IPR000719">
    <property type="entry name" value="Prot_kinase_dom"/>
</dbReference>
<dbReference type="Gene3D" id="1.10.510.10">
    <property type="entry name" value="Transferase(Phosphotransferase) domain 1"/>
    <property type="match status" value="1"/>
</dbReference>
<comment type="catalytic activity">
    <reaction evidence="7">
        <text>L-threonyl-[protein] + ATP = O-phospho-L-threonyl-[protein] + ADP + H(+)</text>
        <dbReference type="Rhea" id="RHEA:46608"/>
        <dbReference type="Rhea" id="RHEA-COMP:11060"/>
        <dbReference type="Rhea" id="RHEA-COMP:11605"/>
        <dbReference type="ChEBI" id="CHEBI:15378"/>
        <dbReference type="ChEBI" id="CHEBI:30013"/>
        <dbReference type="ChEBI" id="CHEBI:30616"/>
        <dbReference type="ChEBI" id="CHEBI:61977"/>
        <dbReference type="ChEBI" id="CHEBI:456216"/>
        <dbReference type="EC" id="2.7.11.1"/>
    </reaction>
</comment>
<dbReference type="EC" id="2.7.11.1" evidence="1"/>
<feature type="domain" description="Protein kinase" evidence="9">
    <location>
        <begin position="1"/>
        <end position="140"/>
    </location>
</feature>
<evidence type="ECO:0000256" key="5">
    <source>
        <dbReference type="ARBA" id="ARBA00022777"/>
    </source>
</evidence>
<evidence type="ECO:0000256" key="4">
    <source>
        <dbReference type="ARBA" id="ARBA00022741"/>
    </source>
</evidence>
<keyword evidence="11" id="KW-1185">Reference proteome</keyword>
<evidence type="ECO:0000256" key="6">
    <source>
        <dbReference type="ARBA" id="ARBA00022840"/>
    </source>
</evidence>
<keyword evidence="5" id="KW-0418">Kinase</keyword>
<dbReference type="PANTHER" id="PTHR48005:SF70">
    <property type="entry name" value="MDIS1-INTERACTING RECEPTOR LIKE KINASE 2-LIKE"/>
    <property type="match status" value="1"/>
</dbReference>
<dbReference type="SUPFAM" id="SSF56112">
    <property type="entry name" value="Protein kinase-like (PK-like)"/>
    <property type="match status" value="1"/>
</dbReference>